<dbReference type="Proteomes" id="UP000027138">
    <property type="component" value="Unassembled WGS sequence"/>
</dbReference>
<dbReference type="FunFam" id="3.60.90.10:FF:000002">
    <property type="entry name" value="S-adenosylmethionine decarboxylase proenzyme"/>
    <property type="match status" value="1"/>
</dbReference>
<evidence type="ECO:0000256" key="14">
    <source>
        <dbReference type="PIRSR" id="PIRSR001355-1"/>
    </source>
</evidence>
<protein>
    <recommendedName>
        <fullName evidence="13">S-adenosylmethionine decarboxylase proenzyme</fullName>
        <ecNumber evidence="13">4.1.1.50</ecNumber>
    </recommendedName>
</protein>
<evidence type="ECO:0000256" key="12">
    <source>
        <dbReference type="ARBA" id="ARBA00048112"/>
    </source>
</evidence>
<feature type="chain" id="PRO_5042320096" description="S-adenosylmethionine decarboxylase alpha chain" evidence="18">
    <location>
        <begin position="76"/>
        <end position="363"/>
    </location>
</feature>
<feature type="active site" description="Proton donor; for catalytic activity" evidence="14">
    <location>
        <position position="90"/>
    </location>
</feature>
<dbReference type="UniPathway" id="UPA00331">
    <property type="reaction ID" value="UER00451"/>
</dbReference>
<keyword evidence="6 13" id="KW-0745">Spermidine biosynthesis</keyword>
<proteinExistence type="inferred from homology"/>
<dbReference type="GO" id="GO:0099402">
    <property type="term" value="P:plant organ development"/>
    <property type="evidence" value="ECO:0007669"/>
    <property type="project" value="UniProtKB-ARBA"/>
</dbReference>
<name>A0A067KRC8_JATCU</name>
<keyword evidence="4 13" id="KW-0210">Decarboxylase</keyword>
<feature type="site" description="Cleavage (non-hydrolytic); by autolysis" evidence="17">
    <location>
        <begin position="75"/>
        <end position="76"/>
    </location>
</feature>
<evidence type="ECO:0000256" key="11">
    <source>
        <dbReference type="ARBA" id="ARBA00023317"/>
    </source>
</evidence>
<keyword evidence="20" id="KW-1185">Reference proteome</keyword>
<keyword evidence="3 13" id="KW-0949">S-adenosyl-L-methionine</keyword>
<evidence type="ECO:0000256" key="9">
    <source>
        <dbReference type="ARBA" id="ARBA00023239"/>
    </source>
</evidence>
<keyword evidence="9 13" id="KW-0456">Lyase</keyword>
<dbReference type="Pfam" id="PF01536">
    <property type="entry name" value="SAM_decarbox"/>
    <property type="match status" value="1"/>
</dbReference>
<evidence type="ECO:0000256" key="15">
    <source>
        <dbReference type="PIRSR" id="PIRSR001355-2"/>
    </source>
</evidence>
<evidence type="ECO:0000256" key="17">
    <source>
        <dbReference type="PIRSR" id="PIRSR001355-4"/>
    </source>
</evidence>
<dbReference type="InterPro" id="IPR018166">
    <property type="entry name" value="S-AdoMet_deCO2ase_CS"/>
</dbReference>
<reference evidence="19 20" key="1">
    <citation type="journal article" date="2014" name="PLoS ONE">
        <title>Global Analysis of Gene Expression Profiles in Physic Nut (Jatropha curcas L.) Seedlings Exposed to Salt Stress.</title>
        <authorList>
            <person name="Zhang L."/>
            <person name="Zhang C."/>
            <person name="Wu P."/>
            <person name="Chen Y."/>
            <person name="Li M."/>
            <person name="Jiang H."/>
            <person name="Wu G."/>
        </authorList>
    </citation>
    <scope>NUCLEOTIDE SEQUENCE [LARGE SCALE GENOMIC DNA]</scope>
    <source>
        <strain evidence="20">cv. GZQX0401</strain>
        <tissue evidence="19">Young leaves</tissue>
    </source>
</reference>
<keyword evidence="11 13" id="KW-0670">Pyruvate</keyword>
<evidence type="ECO:0000313" key="19">
    <source>
        <dbReference type="EMBL" id="KDP38736.1"/>
    </source>
</evidence>
<dbReference type="AlphaFoldDB" id="A0A067KRC8"/>
<evidence type="ECO:0000256" key="16">
    <source>
        <dbReference type="PIRSR" id="PIRSR001355-3"/>
    </source>
</evidence>
<dbReference type="FunFam" id="3.30.360.50:FF:000001">
    <property type="entry name" value="S-adenosylmethionine decarboxylase proenzyme"/>
    <property type="match status" value="1"/>
</dbReference>
<feature type="chain" id="PRO_5042320095" description="S-adenosylmethionine decarboxylase beta chain" evidence="18">
    <location>
        <begin position="1"/>
        <end position="75"/>
    </location>
</feature>
<feature type="active site" description="Proton acceptor; for processing activity" evidence="14">
    <location>
        <position position="256"/>
    </location>
</feature>
<accession>A0A067KRC8</accession>
<dbReference type="PIRSF" id="PIRSF001355">
    <property type="entry name" value="S-AdenosylMet_decarboxylase"/>
    <property type="match status" value="1"/>
</dbReference>
<dbReference type="GO" id="GO:0005829">
    <property type="term" value="C:cytosol"/>
    <property type="evidence" value="ECO:0007669"/>
    <property type="project" value="TreeGrafter"/>
</dbReference>
<evidence type="ECO:0000256" key="1">
    <source>
        <dbReference type="ARBA" id="ARBA00004911"/>
    </source>
</evidence>
<dbReference type="EC" id="4.1.1.50" evidence="13"/>
<dbReference type="Gene3D" id="3.30.360.50">
    <property type="entry name" value="S-adenosylmethionine decarboxylase"/>
    <property type="match status" value="1"/>
</dbReference>
<keyword evidence="7 13" id="KW-0620">Polyamine biosynthesis</keyword>
<dbReference type="InterPro" id="IPR048283">
    <property type="entry name" value="AdoMetDC-like"/>
</dbReference>
<organism evidence="19 20">
    <name type="scientific">Jatropha curcas</name>
    <name type="common">Barbados nut</name>
    <dbReference type="NCBI Taxonomy" id="180498"/>
    <lineage>
        <taxon>Eukaryota</taxon>
        <taxon>Viridiplantae</taxon>
        <taxon>Streptophyta</taxon>
        <taxon>Embryophyta</taxon>
        <taxon>Tracheophyta</taxon>
        <taxon>Spermatophyta</taxon>
        <taxon>Magnoliopsida</taxon>
        <taxon>eudicotyledons</taxon>
        <taxon>Gunneridae</taxon>
        <taxon>Pentapetalae</taxon>
        <taxon>rosids</taxon>
        <taxon>fabids</taxon>
        <taxon>Malpighiales</taxon>
        <taxon>Euphorbiaceae</taxon>
        <taxon>Crotonoideae</taxon>
        <taxon>Jatropheae</taxon>
        <taxon>Jatropha</taxon>
    </lineage>
</organism>
<feature type="binding site" evidence="15">
    <location>
        <position position="15"/>
    </location>
    <ligand>
        <name>substrate</name>
    </ligand>
</feature>
<dbReference type="NCBIfam" id="TIGR00535">
    <property type="entry name" value="SAM_DCase"/>
    <property type="match status" value="1"/>
</dbReference>
<dbReference type="OrthoDB" id="1068353at2759"/>
<dbReference type="GO" id="GO:0008295">
    <property type="term" value="P:spermidine biosynthetic process"/>
    <property type="evidence" value="ECO:0007669"/>
    <property type="project" value="UniProtKB-KW"/>
</dbReference>
<comment type="similarity">
    <text evidence="2 13">Belongs to the eukaryotic AdoMetDC family.</text>
</comment>
<dbReference type="GO" id="GO:0006597">
    <property type="term" value="P:spermine biosynthetic process"/>
    <property type="evidence" value="ECO:0007669"/>
    <property type="project" value="InterPro"/>
</dbReference>
<dbReference type="InterPro" id="IPR001985">
    <property type="entry name" value="S-AdoMet_decarboxylase_euk"/>
</dbReference>
<evidence type="ECO:0000256" key="3">
    <source>
        <dbReference type="ARBA" id="ARBA00022691"/>
    </source>
</evidence>
<feature type="modified residue" description="Pyruvic acid (Ser); by autocatalysis" evidence="16">
    <location>
        <position position="76"/>
    </location>
</feature>
<feature type="active site" description="Schiff-base intermediate with substrate; via pyruvic acid" evidence="14">
    <location>
        <position position="76"/>
    </location>
</feature>
<evidence type="ECO:0000313" key="20">
    <source>
        <dbReference type="Proteomes" id="UP000027138"/>
    </source>
</evidence>
<evidence type="ECO:0000256" key="10">
    <source>
        <dbReference type="ARBA" id="ARBA00023270"/>
    </source>
</evidence>
<dbReference type="KEGG" id="jcu:105633568"/>
<feature type="binding site" evidence="15">
    <location>
        <position position="75"/>
    </location>
    <ligand>
        <name>substrate</name>
    </ligand>
</feature>
<keyword evidence="5 17" id="KW-0068">Autocatalytic cleavage</keyword>
<comment type="catalytic activity">
    <reaction evidence="12 13">
        <text>S-adenosyl-L-methionine + H(+) = S-adenosyl 3-(methylsulfanyl)propylamine + CO2</text>
        <dbReference type="Rhea" id="RHEA:15981"/>
        <dbReference type="ChEBI" id="CHEBI:15378"/>
        <dbReference type="ChEBI" id="CHEBI:16526"/>
        <dbReference type="ChEBI" id="CHEBI:57443"/>
        <dbReference type="ChEBI" id="CHEBI:59789"/>
        <dbReference type="EC" id="4.1.1.50"/>
    </reaction>
</comment>
<dbReference type="STRING" id="180498.A0A067KRC8"/>
<keyword evidence="8 13" id="KW-0865">Zymogen</keyword>
<evidence type="ECO:0000256" key="7">
    <source>
        <dbReference type="ARBA" id="ARBA00023115"/>
    </source>
</evidence>
<dbReference type="EMBL" id="KK914358">
    <property type="protein sequence ID" value="KDP38736.1"/>
    <property type="molecule type" value="Genomic_DNA"/>
</dbReference>
<evidence type="ECO:0000256" key="2">
    <source>
        <dbReference type="ARBA" id="ARBA00008466"/>
    </source>
</evidence>
<sequence length="363" mass="40033">MAVDSPSMSASPIGFEGFEKRLEITFNEPPIFKDPTGRGLRALTRSQLDSILEPACCTIVTQLSNSEFDSYVLSESSLFVFPFKIVLKTCGTTKLLLSIESILKLAESLSLSLFDVNYSRGSFIFPNYQPAPHRSFSEEVTALNEFFGHLKTEAYVLGGSSAPNWNWHIYSASSGSSQPLMKDHTDTLNVEICMTGLEKKKAAVFFKRSADYSASDMTRSSGIFEILPSHLICDFDFDPCGYSMNGIEGTAFSTVHVTPEDGFSYASYEVMGLEPSQVKLTTLVKRVVNCFGPSEFSIAVTCHGGADKWWPNECDDVDGYSRRSMVEQELVSGGGRVVVYMTYEMKDKGRLVVPASAKVSMQC</sequence>
<evidence type="ECO:0000256" key="4">
    <source>
        <dbReference type="ARBA" id="ARBA00022793"/>
    </source>
</evidence>
<comment type="cofactor">
    <cofactor evidence="13">
        <name>pyruvate</name>
        <dbReference type="ChEBI" id="CHEBI:15361"/>
    </cofactor>
    <text evidence="13">Binds 1 pyruvoyl group covalently per subunit.</text>
</comment>
<dbReference type="InterPro" id="IPR016067">
    <property type="entry name" value="S-AdoMet_deCO2ase_core"/>
</dbReference>
<evidence type="ECO:0000256" key="8">
    <source>
        <dbReference type="ARBA" id="ARBA00023145"/>
    </source>
</evidence>
<dbReference type="PROSITE" id="PS01336">
    <property type="entry name" value="ADOMETDC"/>
    <property type="match status" value="1"/>
</dbReference>
<gene>
    <name evidence="19" type="ORF">JCGZ_04089</name>
</gene>
<comment type="pathway">
    <text evidence="1 13">Amine and polyamine biosynthesis; S-adenosylmethioninamine biosynthesis; S-adenosylmethioninamine from S-adenosyl-L-methionine: step 1/1.</text>
</comment>
<feature type="binding site" evidence="15">
    <location>
        <position position="237"/>
    </location>
    <ligand>
        <name>substrate</name>
    </ligand>
</feature>
<evidence type="ECO:0000256" key="6">
    <source>
        <dbReference type="ARBA" id="ARBA00023066"/>
    </source>
</evidence>
<evidence type="ECO:0000256" key="13">
    <source>
        <dbReference type="PIRNR" id="PIRNR001355"/>
    </source>
</evidence>
<dbReference type="GO" id="GO:0004014">
    <property type="term" value="F:adenosylmethionine decarboxylase activity"/>
    <property type="evidence" value="ECO:0007669"/>
    <property type="project" value="UniProtKB-EC"/>
</dbReference>
<dbReference type="PANTHER" id="PTHR11570:SF0">
    <property type="entry name" value="S-ADENOSYLMETHIONINE DECARBOXYLASE PROENZYME"/>
    <property type="match status" value="1"/>
</dbReference>
<dbReference type="PANTHER" id="PTHR11570">
    <property type="entry name" value="S-ADENOSYLMETHIONINE DECARBOXYLASE"/>
    <property type="match status" value="1"/>
</dbReference>
<evidence type="ECO:0000256" key="18">
    <source>
        <dbReference type="PIRSR" id="PIRSR001355-5"/>
    </source>
</evidence>
<dbReference type="Gene3D" id="3.60.90.10">
    <property type="entry name" value="S-adenosylmethionine decarboxylase"/>
    <property type="match status" value="1"/>
</dbReference>
<dbReference type="SUPFAM" id="SSF56276">
    <property type="entry name" value="S-adenosylmethionine decarboxylase"/>
    <property type="match status" value="1"/>
</dbReference>
<feature type="active site" description="Proton acceptor; for processing activity" evidence="14">
    <location>
        <position position="243"/>
    </location>
</feature>
<keyword evidence="10 13" id="KW-0704">Schiff base</keyword>
<evidence type="ECO:0000256" key="5">
    <source>
        <dbReference type="ARBA" id="ARBA00022813"/>
    </source>
</evidence>
<feature type="binding site" evidence="15">
    <location>
        <position position="260"/>
    </location>
    <ligand>
        <name>substrate</name>
    </ligand>
</feature>